<dbReference type="SUPFAM" id="SSF50952">
    <property type="entry name" value="Soluble quinoprotein glucose dehydrogenase"/>
    <property type="match status" value="1"/>
</dbReference>
<feature type="domain" description="Glucose/Sorbosone dehydrogenase" evidence="3">
    <location>
        <begin position="86"/>
        <end position="385"/>
    </location>
</feature>
<reference evidence="4 5" key="1">
    <citation type="submission" date="2019-07" db="EMBL/GenBank/DDBJ databases">
        <title>Whole genome shotgun sequence of Cellulomonas aerilata NBRC 106308.</title>
        <authorList>
            <person name="Hosoyama A."/>
            <person name="Uohara A."/>
            <person name="Ohji S."/>
            <person name="Ichikawa N."/>
        </authorList>
    </citation>
    <scope>NUCLEOTIDE SEQUENCE [LARGE SCALE GENOMIC DNA]</scope>
    <source>
        <strain evidence="4 5">NBRC 106308</strain>
    </source>
</reference>
<dbReference type="InterPro" id="IPR011042">
    <property type="entry name" value="6-blade_b-propeller_TolB-like"/>
</dbReference>
<evidence type="ECO:0000313" key="4">
    <source>
        <dbReference type="EMBL" id="GEO35358.1"/>
    </source>
</evidence>
<feature type="compositionally biased region" description="Low complexity" evidence="1">
    <location>
        <begin position="29"/>
        <end position="69"/>
    </location>
</feature>
<feature type="signal peptide" evidence="2">
    <location>
        <begin position="1"/>
        <end position="33"/>
    </location>
</feature>
<evidence type="ECO:0000313" key="5">
    <source>
        <dbReference type="Proteomes" id="UP000321181"/>
    </source>
</evidence>
<feature type="chain" id="PRO_5021770103" evidence="2">
    <location>
        <begin position="34"/>
        <end position="401"/>
    </location>
</feature>
<dbReference type="RefSeq" id="WP_146906356.1">
    <property type="nucleotide sequence ID" value="NZ_BAAARM010000005.1"/>
</dbReference>
<dbReference type="Pfam" id="PF07995">
    <property type="entry name" value="GSDH"/>
    <property type="match status" value="1"/>
</dbReference>
<dbReference type="AlphaFoldDB" id="A0A512DFU6"/>
<evidence type="ECO:0000256" key="2">
    <source>
        <dbReference type="SAM" id="SignalP"/>
    </source>
</evidence>
<dbReference type="Gene3D" id="2.120.10.30">
    <property type="entry name" value="TolB, C-terminal domain"/>
    <property type="match status" value="1"/>
</dbReference>
<evidence type="ECO:0000259" key="3">
    <source>
        <dbReference type="Pfam" id="PF07995"/>
    </source>
</evidence>
<dbReference type="PROSITE" id="PS51257">
    <property type="entry name" value="PROKAR_LIPOPROTEIN"/>
    <property type="match status" value="1"/>
</dbReference>
<keyword evidence="5" id="KW-1185">Reference proteome</keyword>
<dbReference type="PANTHER" id="PTHR19328:SF13">
    <property type="entry name" value="HIPL1 PROTEIN"/>
    <property type="match status" value="1"/>
</dbReference>
<comment type="caution">
    <text evidence="4">The sequence shown here is derived from an EMBL/GenBank/DDBJ whole genome shotgun (WGS) entry which is preliminary data.</text>
</comment>
<dbReference type="PANTHER" id="PTHR19328">
    <property type="entry name" value="HEDGEHOG-INTERACTING PROTEIN"/>
    <property type="match status" value="1"/>
</dbReference>
<feature type="region of interest" description="Disordered" evidence="1">
    <location>
        <begin position="29"/>
        <end position="80"/>
    </location>
</feature>
<organism evidence="4 5">
    <name type="scientific">Cellulomonas aerilata</name>
    <dbReference type="NCBI Taxonomy" id="515326"/>
    <lineage>
        <taxon>Bacteria</taxon>
        <taxon>Bacillati</taxon>
        <taxon>Actinomycetota</taxon>
        <taxon>Actinomycetes</taxon>
        <taxon>Micrococcales</taxon>
        <taxon>Cellulomonadaceae</taxon>
        <taxon>Cellulomonas</taxon>
    </lineage>
</organism>
<accession>A0A512DFU6</accession>
<sequence>MDDAPARAPRRATVAVVALGLVTTLAACTPASSEPDPAPAPRATGPAAAPAPEPGAAAAPPDDVAWPAGPSLPPATAEPQDVVTDLASPWGLAFLPGGSALVTLRDAGEVVLLTGAGPRTLTGPGAEALATTTVHGGEAGLLGVAVSPQVADDRLVYLYRTAAGGNEVVRATLDPEAGTLGDLQPVLGGIPAAGNHDGGRLAFGPDGFLYVTTGDAGDRAAAQDPDSLAGKILRLTPDGAPAPGNPTAGSPVWSLGHRNVQGLAWRDDGTMVAGEFGQDTFDELNVVVPGGNYGWPEVEGRAEVDGFVDPVAAWNPDDASPSGVAVVGDTVYLAGLRGRRLLTVGLSDGDAQTGAALVDELGRLRHVTVGPDGALWVVTNNTDGRGRPGPGDDRIVRLTPP</sequence>
<dbReference type="InterPro" id="IPR011041">
    <property type="entry name" value="Quinoprot_gluc/sorb_DH_b-prop"/>
</dbReference>
<dbReference type="Proteomes" id="UP000321181">
    <property type="component" value="Unassembled WGS sequence"/>
</dbReference>
<protein>
    <submittedName>
        <fullName evidence="4">Oxidoreductase</fullName>
    </submittedName>
</protein>
<evidence type="ECO:0000256" key="1">
    <source>
        <dbReference type="SAM" id="MobiDB-lite"/>
    </source>
</evidence>
<name>A0A512DFU6_9CELL</name>
<proteinExistence type="predicted"/>
<dbReference type="InterPro" id="IPR012938">
    <property type="entry name" value="Glc/Sorbosone_DH"/>
</dbReference>
<dbReference type="EMBL" id="BJYY01000019">
    <property type="protein sequence ID" value="GEO35358.1"/>
    <property type="molecule type" value="Genomic_DNA"/>
</dbReference>
<gene>
    <name evidence="4" type="ORF">CAE01nite_30830</name>
</gene>
<keyword evidence="2" id="KW-0732">Signal</keyword>
<dbReference type="OrthoDB" id="9770043at2"/>